<gene>
    <name evidence="6" type="ORF">M0H32_09420</name>
</gene>
<dbReference type="SUPFAM" id="SSF46689">
    <property type="entry name" value="Homeodomain-like"/>
    <property type="match status" value="1"/>
</dbReference>
<dbReference type="RefSeq" id="WP_248153325.1">
    <property type="nucleotide sequence ID" value="NZ_JALNMJ010000005.1"/>
</dbReference>
<dbReference type="EMBL" id="JALNMJ010000005">
    <property type="protein sequence ID" value="MCK7612378.1"/>
    <property type="molecule type" value="Genomic_DNA"/>
</dbReference>
<keyword evidence="3" id="KW-0804">Transcription</keyword>
<dbReference type="InterPro" id="IPR001647">
    <property type="entry name" value="HTH_TetR"/>
</dbReference>
<dbReference type="InterPro" id="IPR054156">
    <property type="entry name" value="YxaF_TetR_C"/>
</dbReference>
<dbReference type="InterPro" id="IPR036271">
    <property type="entry name" value="Tet_transcr_reg_TetR-rel_C_sf"/>
</dbReference>
<reference evidence="6" key="1">
    <citation type="submission" date="2022-04" db="EMBL/GenBank/DDBJ databases">
        <title>Roseibium sp. CAU 1639 isolated from mud.</title>
        <authorList>
            <person name="Kim W."/>
        </authorList>
    </citation>
    <scope>NUCLEOTIDE SEQUENCE</scope>
    <source>
        <strain evidence="6">CAU 1639</strain>
    </source>
</reference>
<sequence length="186" mass="20577">MSRKSAETETRILDLAERMIRESGYNGFSFREIAAEVGVKSSSVHYYFPAKTDLGVKVARRYADRFLEKLGRDQGVPADAADVLDRIRQAFAAALGEDGRMCLCGVLAAESAGLPEELAAEARAFFNRTAAWLTDSLEKTDWGQRRTRQEIEDRSLAVLAQLEGGLLLARVHNQPSLFSKIKPGLD</sequence>
<dbReference type="InterPro" id="IPR009057">
    <property type="entry name" value="Homeodomain-like_sf"/>
</dbReference>
<dbReference type="Proteomes" id="UP001431221">
    <property type="component" value="Unassembled WGS sequence"/>
</dbReference>
<proteinExistence type="predicted"/>
<evidence type="ECO:0000256" key="3">
    <source>
        <dbReference type="ARBA" id="ARBA00023163"/>
    </source>
</evidence>
<name>A0ABT0GSG7_9HYPH</name>
<feature type="DNA-binding region" description="H-T-H motif" evidence="4">
    <location>
        <begin position="29"/>
        <end position="48"/>
    </location>
</feature>
<evidence type="ECO:0000313" key="6">
    <source>
        <dbReference type="EMBL" id="MCK7612378.1"/>
    </source>
</evidence>
<evidence type="ECO:0000313" key="7">
    <source>
        <dbReference type="Proteomes" id="UP001431221"/>
    </source>
</evidence>
<dbReference type="PROSITE" id="PS50977">
    <property type="entry name" value="HTH_TETR_2"/>
    <property type="match status" value="1"/>
</dbReference>
<organism evidence="6 7">
    <name type="scientific">Roseibium sediminicola</name>
    <dbReference type="NCBI Taxonomy" id="2933272"/>
    <lineage>
        <taxon>Bacteria</taxon>
        <taxon>Pseudomonadati</taxon>
        <taxon>Pseudomonadota</taxon>
        <taxon>Alphaproteobacteria</taxon>
        <taxon>Hyphomicrobiales</taxon>
        <taxon>Stappiaceae</taxon>
        <taxon>Roseibium</taxon>
    </lineage>
</organism>
<keyword evidence="1" id="KW-0805">Transcription regulation</keyword>
<dbReference type="Gene3D" id="1.10.357.10">
    <property type="entry name" value="Tetracycline Repressor, domain 2"/>
    <property type="match status" value="1"/>
</dbReference>
<evidence type="ECO:0000256" key="1">
    <source>
        <dbReference type="ARBA" id="ARBA00023015"/>
    </source>
</evidence>
<evidence type="ECO:0000256" key="4">
    <source>
        <dbReference type="PROSITE-ProRule" id="PRU00335"/>
    </source>
</evidence>
<evidence type="ECO:0000256" key="2">
    <source>
        <dbReference type="ARBA" id="ARBA00023125"/>
    </source>
</evidence>
<accession>A0ABT0GSG7</accession>
<keyword evidence="2 4" id="KW-0238">DNA-binding</keyword>
<dbReference type="Pfam" id="PF00440">
    <property type="entry name" value="TetR_N"/>
    <property type="match status" value="1"/>
</dbReference>
<evidence type="ECO:0000259" key="5">
    <source>
        <dbReference type="PROSITE" id="PS50977"/>
    </source>
</evidence>
<protein>
    <submittedName>
        <fullName evidence="6">TetR/AcrR family transcriptional regulator</fullName>
    </submittedName>
</protein>
<dbReference type="PANTHER" id="PTHR47506">
    <property type="entry name" value="TRANSCRIPTIONAL REGULATORY PROTEIN"/>
    <property type="match status" value="1"/>
</dbReference>
<dbReference type="PRINTS" id="PR00455">
    <property type="entry name" value="HTHTETR"/>
</dbReference>
<keyword evidence="7" id="KW-1185">Reference proteome</keyword>
<dbReference type="PANTHER" id="PTHR47506:SF1">
    <property type="entry name" value="HTH-TYPE TRANSCRIPTIONAL REGULATOR YJDC"/>
    <property type="match status" value="1"/>
</dbReference>
<feature type="domain" description="HTH tetR-type" evidence="5">
    <location>
        <begin position="6"/>
        <end position="66"/>
    </location>
</feature>
<comment type="caution">
    <text evidence="6">The sequence shown here is derived from an EMBL/GenBank/DDBJ whole genome shotgun (WGS) entry which is preliminary data.</text>
</comment>
<dbReference type="Pfam" id="PF21993">
    <property type="entry name" value="TetR_C_13_2"/>
    <property type="match status" value="1"/>
</dbReference>
<dbReference type="SUPFAM" id="SSF48498">
    <property type="entry name" value="Tetracyclin repressor-like, C-terminal domain"/>
    <property type="match status" value="1"/>
</dbReference>